<keyword evidence="4 18" id="KW-0812">Transmembrane</keyword>
<evidence type="ECO:0000256" key="6">
    <source>
        <dbReference type="ARBA" id="ARBA00022857"/>
    </source>
</evidence>
<evidence type="ECO:0000256" key="12">
    <source>
        <dbReference type="ARBA" id="ARBA00023136"/>
    </source>
</evidence>
<feature type="transmembrane region" description="Helical" evidence="18">
    <location>
        <begin position="407"/>
        <end position="425"/>
    </location>
</feature>
<keyword evidence="5" id="KW-0256">Endoplasmic reticulum</keyword>
<evidence type="ECO:0000256" key="7">
    <source>
        <dbReference type="ARBA" id="ARBA00022955"/>
    </source>
</evidence>
<evidence type="ECO:0000256" key="5">
    <source>
        <dbReference type="ARBA" id="ARBA00022824"/>
    </source>
</evidence>
<dbReference type="OrthoDB" id="5326588at2759"/>
<protein>
    <recommendedName>
        <fullName evidence="16 18">Delta(24(24(1)))-sterol reductase</fullName>
        <ecNumber evidence="16 18">1.3.1.71</ecNumber>
    </recommendedName>
    <alternativeName>
        <fullName evidence="18">C-24(28) sterol reductase</fullName>
    </alternativeName>
    <alternativeName>
        <fullName evidence="18">Sterol Delta(24(28))-reductase</fullName>
    </alternativeName>
</protein>
<feature type="transmembrane region" description="Helical" evidence="18">
    <location>
        <begin position="229"/>
        <end position="247"/>
    </location>
</feature>
<evidence type="ECO:0000256" key="10">
    <source>
        <dbReference type="ARBA" id="ARBA00023011"/>
    </source>
</evidence>
<comment type="catalytic activity">
    <reaction evidence="17">
        <text>ergosterol + NADP(+) = ergosta-5,7,22,24(28)-tetraen-3beta-ol + NADPH + H(+)</text>
        <dbReference type="Rhea" id="RHEA:18501"/>
        <dbReference type="ChEBI" id="CHEBI:15378"/>
        <dbReference type="ChEBI" id="CHEBI:16933"/>
        <dbReference type="ChEBI" id="CHEBI:18249"/>
        <dbReference type="ChEBI" id="CHEBI:57783"/>
        <dbReference type="ChEBI" id="CHEBI:58349"/>
        <dbReference type="EC" id="1.3.1.71"/>
    </reaction>
    <physiologicalReaction direction="right-to-left" evidence="17">
        <dbReference type="Rhea" id="RHEA:18503"/>
    </physiologicalReaction>
</comment>
<dbReference type="InterPro" id="IPR001171">
    <property type="entry name" value="ERG24_DHCR-like"/>
</dbReference>
<evidence type="ECO:0000256" key="18">
    <source>
        <dbReference type="RuleBase" id="RU369120"/>
    </source>
</evidence>
<dbReference type="Gene3D" id="1.20.120.1630">
    <property type="match status" value="1"/>
</dbReference>
<evidence type="ECO:0000256" key="1">
    <source>
        <dbReference type="ARBA" id="ARBA00004477"/>
    </source>
</evidence>
<evidence type="ECO:0000256" key="15">
    <source>
        <dbReference type="ARBA" id="ARBA00029435"/>
    </source>
</evidence>
<dbReference type="PROSITE" id="PS01017">
    <property type="entry name" value="STEROL_REDUCT_1"/>
    <property type="match status" value="1"/>
</dbReference>
<dbReference type="PANTHER" id="PTHR21257">
    <property type="entry name" value="DELTA(14)-STEROL REDUCTASE"/>
    <property type="match status" value="1"/>
</dbReference>
<keyword evidence="9 18" id="KW-0560">Oxidoreductase</keyword>
<dbReference type="Proteomes" id="UP000235672">
    <property type="component" value="Unassembled WGS sequence"/>
</dbReference>
<organism evidence="19 20">
    <name type="scientific">Hyaloscypha hepaticicola</name>
    <dbReference type="NCBI Taxonomy" id="2082293"/>
    <lineage>
        <taxon>Eukaryota</taxon>
        <taxon>Fungi</taxon>
        <taxon>Dikarya</taxon>
        <taxon>Ascomycota</taxon>
        <taxon>Pezizomycotina</taxon>
        <taxon>Leotiomycetes</taxon>
        <taxon>Helotiales</taxon>
        <taxon>Hyaloscyphaceae</taxon>
        <taxon>Hyaloscypha</taxon>
    </lineage>
</organism>
<feature type="transmembrane region" description="Helical" evidence="18">
    <location>
        <begin position="253"/>
        <end position="271"/>
    </location>
</feature>
<dbReference type="GO" id="GO:0006696">
    <property type="term" value="P:ergosterol biosynthetic process"/>
    <property type="evidence" value="ECO:0007669"/>
    <property type="project" value="TreeGrafter"/>
</dbReference>
<proteinExistence type="inferred from homology"/>
<evidence type="ECO:0000256" key="13">
    <source>
        <dbReference type="ARBA" id="ARBA00023166"/>
    </source>
</evidence>
<dbReference type="EMBL" id="KZ613488">
    <property type="protein sequence ID" value="PMD19626.1"/>
    <property type="molecule type" value="Genomic_DNA"/>
</dbReference>
<feature type="transmembrane region" description="Helical" evidence="18">
    <location>
        <begin position="292"/>
        <end position="317"/>
    </location>
</feature>
<accession>A0A2J6Q0C1</accession>
<evidence type="ECO:0000256" key="8">
    <source>
        <dbReference type="ARBA" id="ARBA00022989"/>
    </source>
</evidence>
<keyword evidence="13 18" id="KW-1207">Sterol metabolism</keyword>
<feature type="transmembrane region" description="Helical" evidence="18">
    <location>
        <begin position="39"/>
        <end position="60"/>
    </location>
</feature>
<evidence type="ECO:0000313" key="20">
    <source>
        <dbReference type="Proteomes" id="UP000235672"/>
    </source>
</evidence>
<dbReference type="PANTHER" id="PTHR21257:SF31">
    <property type="entry name" value="DELTA(24(24(1)))-STEROL REDUCTASE ERG4"/>
    <property type="match status" value="1"/>
</dbReference>
<comment type="pathway">
    <text evidence="15 18">Steroid metabolism; ergosterol biosynthesis.</text>
</comment>
<dbReference type="InterPro" id="IPR018083">
    <property type="entry name" value="Sterol_reductase_CS"/>
</dbReference>
<name>A0A2J6Q0C1_9HELO</name>
<reference evidence="19 20" key="1">
    <citation type="submission" date="2016-05" db="EMBL/GenBank/DDBJ databases">
        <title>A degradative enzymes factory behind the ericoid mycorrhizal symbiosis.</title>
        <authorList>
            <consortium name="DOE Joint Genome Institute"/>
            <person name="Martino E."/>
            <person name="Morin E."/>
            <person name="Grelet G."/>
            <person name="Kuo A."/>
            <person name="Kohler A."/>
            <person name="Daghino S."/>
            <person name="Barry K."/>
            <person name="Choi C."/>
            <person name="Cichocki N."/>
            <person name="Clum A."/>
            <person name="Copeland A."/>
            <person name="Hainaut M."/>
            <person name="Haridas S."/>
            <person name="Labutti K."/>
            <person name="Lindquist E."/>
            <person name="Lipzen A."/>
            <person name="Khouja H.-R."/>
            <person name="Murat C."/>
            <person name="Ohm R."/>
            <person name="Olson A."/>
            <person name="Spatafora J."/>
            <person name="Veneault-Fourrey C."/>
            <person name="Henrissat B."/>
            <person name="Grigoriev I."/>
            <person name="Martin F."/>
            <person name="Perotto S."/>
        </authorList>
    </citation>
    <scope>NUCLEOTIDE SEQUENCE [LARGE SCALE GENOMIC DNA]</scope>
    <source>
        <strain evidence="19 20">UAMH 7357</strain>
    </source>
</reference>
<evidence type="ECO:0000256" key="3">
    <source>
        <dbReference type="ARBA" id="ARBA00022516"/>
    </source>
</evidence>
<evidence type="ECO:0000256" key="9">
    <source>
        <dbReference type="ARBA" id="ARBA00023002"/>
    </source>
</evidence>
<feature type="transmembrane region" description="Helical" evidence="18">
    <location>
        <begin position="174"/>
        <end position="195"/>
    </location>
</feature>
<dbReference type="STRING" id="1745343.A0A2J6Q0C1"/>
<keyword evidence="8 18" id="KW-1133">Transmembrane helix</keyword>
<dbReference type="Pfam" id="PF01222">
    <property type="entry name" value="ERG4_ERG24"/>
    <property type="match status" value="1"/>
</dbReference>
<keyword evidence="6" id="KW-0521">NADP</keyword>
<keyword evidence="11 18" id="KW-0443">Lipid metabolism</keyword>
<evidence type="ECO:0000313" key="19">
    <source>
        <dbReference type="EMBL" id="PMD19626.1"/>
    </source>
</evidence>
<dbReference type="GO" id="GO:0005789">
    <property type="term" value="C:endoplasmic reticulum membrane"/>
    <property type="evidence" value="ECO:0007669"/>
    <property type="project" value="UniProtKB-SubCell"/>
</dbReference>
<feature type="transmembrane region" description="Helical" evidence="18">
    <location>
        <begin position="146"/>
        <end position="168"/>
    </location>
</feature>
<feature type="transmembrane region" description="Helical" evidence="18">
    <location>
        <begin position="103"/>
        <end position="125"/>
    </location>
</feature>
<gene>
    <name evidence="19" type="ORF">NA56DRAFT_724161</name>
</gene>
<keyword evidence="10 18" id="KW-0756">Sterol biosynthesis</keyword>
<evidence type="ECO:0000256" key="17">
    <source>
        <dbReference type="ARBA" id="ARBA00048918"/>
    </source>
</evidence>
<evidence type="ECO:0000256" key="2">
    <source>
        <dbReference type="ARBA" id="ARBA00005402"/>
    </source>
</evidence>
<comment type="subcellular location">
    <subcellularLocation>
        <location evidence="1">Endoplasmic reticulum membrane</location>
        <topology evidence="1">Multi-pass membrane protein</topology>
    </subcellularLocation>
</comment>
<dbReference type="FunFam" id="1.20.120.1630:FF:000003">
    <property type="entry name" value="C-24(28) sterol reductase"/>
    <property type="match status" value="1"/>
</dbReference>
<keyword evidence="20" id="KW-1185">Reference proteome</keyword>
<dbReference type="EC" id="1.3.1.71" evidence="16 18"/>
<dbReference type="PROSITE" id="PS01018">
    <property type="entry name" value="STEROL_REDUCT_2"/>
    <property type="match status" value="1"/>
</dbReference>
<evidence type="ECO:0000256" key="16">
    <source>
        <dbReference type="ARBA" id="ARBA00038892"/>
    </source>
</evidence>
<evidence type="ECO:0000256" key="11">
    <source>
        <dbReference type="ARBA" id="ARBA00023098"/>
    </source>
</evidence>
<dbReference type="GO" id="GO:0000246">
    <property type="term" value="F:Delta24(24-1) sterol reductase activity"/>
    <property type="evidence" value="ECO:0007669"/>
    <property type="project" value="UniProtKB-EC"/>
</dbReference>
<feature type="transmembrane region" description="Helical" evidence="18">
    <location>
        <begin position="329"/>
        <end position="349"/>
    </location>
</feature>
<comment type="similarity">
    <text evidence="2 18">Belongs to the ERG4/ERG24 family.</text>
</comment>
<evidence type="ECO:0000256" key="4">
    <source>
        <dbReference type="ARBA" id="ARBA00022692"/>
    </source>
</evidence>
<keyword evidence="12 18" id="KW-0472">Membrane</keyword>
<keyword evidence="14 18" id="KW-0753">Steroid metabolism</keyword>
<keyword evidence="3 18" id="KW-0444">Lipid biosynthesis</keyword>
<sequence length="483" mass="55616">MPLLQEPALKANNLNAKTVVNRWQPEKDPKVELSGHFDFCGSWGTGAMIFGFPLLMYYMWIGATFYGGKFPVPTPTQSFADFGIHLADLAFEQAFPSLAAWKIYWTFFLVEAAFYCYLPGVQAYGKPLDHEGGKEMKYHCSAVCSFYVTILLAAALHFTGIFKLYTIIDEFGPILSVAIISGFLVAIVAYISAWARGAQHRMTGYFVYDFFMGSELNPRLGPLDFKMFFMVRIPWFILVGTSCAVAAKQYQLYGHISAEILFLVGAHFLYANACAKGEELIMTTWDIYYEKWGFMLIFWNLAGVPFSYCHCTMYFANHLDTASDWSIPALRYPALIFLFASYLFVYWIWDTTGSQKNGFRAKERGKFVPRKTFPQLPWQTLENPRVITSKNGDKILIDGWYGYARKIHYTCDIYFALSWGIITGFDSPFPWFYPLFFTVMILHRAYRDIHKCRAKYGEAWIEYEKLVPYLLIPVRNIRLLNAP</sequence>
<dbReference type="AlphaFoldDB" id="A0A2J6Q0C1"/>
<evidence type="ECO:0000256" key="14">
    <source>
        <dbReference type="ARBA" id="ARBA00023221"/>
    </source>
</evidence>
<keyword evidence="7 18" id="KW-0752">Steroid biosynthesis</keyword>